<evidence type="ECO:0000256" key="2">
    <source>
        <dbReference type="SAM" id="SignalP"/>
    </source>
</evidence>
<gene>
    <name evidence="3" type="ORF">ACFS27_26105</name>
</gene>
<dbReference type="PROSITE" id="PS51257">
    <property type="entry name" value="PROKAR_LIPOPROTEIN"/>
    <property type="match status" value="1"/>
</dbReference>
<protein>
    <recommendedName>
        <fullName evidence="5">Secreted protein</fullName>
    </recommendedName>
</protein>
<feature type="signal peptide" evidence="2">
    <location>
        <begin position="1"/>
        <end position="27"/>
    </location>
</feature>
<reference evidence="4" key="1">
    <citation type="journal article" date="2019" name="Int. J. Syst. Evol. Microbiol.">
        <title>The Global Catalogue of Microorganisms (GCM) 10K type strain sequencing project: providing services to taxonomists for standard genome sequencing and annotation.</title>
        <authorList>
            <consortium name="The Broad Institute Genomics Platform"/>
            <consortium name="The Broad Institute Genome Sequencing Center for Infectious Disease"/>
            <person name="Wu L."/>
            <person name="Ma J."/>
        </authorList>
    </citation>
    <scope>NUCLEOTIDE SEQUENCE [LARGE SCALE GENOMIC DNA]</scope>
    <source>
        <strain evidence="4">CCM 7044</strain>
    </source>
</reference>
<dbReference type="RefSeq" id="WP_377189719.1">
    <property type="nucleotide sequence ID" value="NZ_JBHUOG010000002.1"/>
</dbReference>
<evidence type="ECO:0000313" key="3">
    <source>
        <dbReference type="EMBL" id="MFD2797058.1"/>
    </source>
</evidence>
<dbReference type="Proteomes" id="UP001597479">
    <property type="component" value="Unassembled WGS sequence"/>
</dbReference>
<sequence>MHKYRTSKLAAAALAIPLLLVALTACGTTDDSLDASGSTDGFGATDESFEEWRLAYTSCMREQGVDMPDPGPDGGIEPSTDDGFMAADKACSEKLGSPPAPSDGDEPVQSDEERQAAMLKLAACFRDNGVDLPDPKPGELVNIPDDIPEEVFEKCVSNDGINGAGASGDS</sequence>
<organism evidence="3 4">
    <name type="scientific">Promicromonospora vindobonensis</name>
    <dbReference type="NCBI Taxonomy" id="195748"/>
    <lineage>
        <taxon>Bacteria</taxon>
        <taxon>Bacillati</taxon>
        <taxon>Actinomycetota</taxon>
        <taxon>Actinomycetes</taxon>
        <taxon>Micrococcales</taxon>
        <taxon>Promicromonosporaceae</taxon>
        <taxon>Promicromonospora</taxon>
    </lineage>
</organism>
<evidence type="ECO:0000313" key="4">
    <source>
        <dbReference type="Proteomes" id="UP001597479"/>
    </source>
</evidence>
<comment type="caution">
    <text evidence="3">The sequence shown here is derived from an EMBL/GenBank/DDBJ whole genome shotgun (WGS) entry which is preliminary data.</text>
</comment>
<accession>A0ABW5VZH1</accession>
<evidence type="ECO:0000256" key="1">
    <source>
        <dbReference type="SAM" id="MobiDB-lite"/>
    </source>
</evidence>
<keyword evidence="4" id="KW-1185">Reference proteome</keyword>
<proteinExistence type="predicted"/>
<name>A0ABW5VZH1_9MICO</name>
<feature type="region of interest" description="Disordered" evidence="1">
    <location>
        <begin position="64"/>
        <end position="115"/>
    </location>
</feature>
<feature type="chain" id="PRO_5046441016" description="Secreted protein" evidence="2">
    <location>
        <begin position="28"/>
        <end position="170"/>
    </location>
</feature>
<evidence type="ECO:0008006" key="5">
    <source>
        <dbReference type="Google" id="ProtNLM"/>
    </source>
</evidence>
<dbReference type="EMBL" id="JBHUOG010000002">
    <property type="protein sequence ID" value="MFD2797058.1"/>
    <property type="molecule type" value="Genomic_DNA"/>
</dbReference>
<keyword evidence="2" id="KW-0732">Signal</keyword>